<name>A0A2S5TK51_9GAMM</name>
<proteinExistence type="predicted"/>
<evidence type="ECO:0000259" key="1">
    <source>
        <dbReference type="Pfam" id="PF05099"/>
    </source>
</evidence>
<sequence>MSRTAVWDKLARALGGRRPEAAAPRRELAIAVLLVETLRADFADSEAERLAARGILRDLCALEEAALDALLAEAEGEVRRNVSLHAFVAELNAALDAEDKRDLIGGMWRVAHADGRVHPEEELLIRRVADLLYVPHHDFIRQKLAAGRA</sequence>
<evidence type="ECO:0000313" key="3">
    <source>
        <dbReference type="Proteomes" id="UP000238220"/>
    </source>
</evidence>
<dbReference type="OrthoDB" id="5294347at2"/>
<feature type="domain" description="Co-chaperone DjlA N-terminal" evidence="1">
    <location>
        <begin position="27"/>
        <end position="143"/>
    </location>
</feature>
<dbReference type="EMBL" id="PSNW01000001">
    <property type="protein sequence ID" value="PPE75369.1"/>
    <property type="molecule type" value="Genomic_DNA"/>
</dbReference>
<accession>A0A2S5TK51</accession>
<protein>
    <recommendedName>
        <fullName evidence="1">Co-chaperone DjlA N-terminal domain-containing protein</fullName>
    </recommendedName>
</protein>
<dbReference type="Gene3D" id="1.10.3680.10">
    <property type="entry name" value="TerB-like"/>
    <property type="match status" value="1"/>
</dbReference>
<dbReference type="InterPro" id="IPR007791">
    <property type="entry name" value="DjlA_N"/>
</dbReference>
<dbReference type="CDD" id="cd07313">
    <property type="entry name" value="terB_like_2"/>
    <property type="match status" value="1"/>
</dbReference>
<dbReference type="AlphaFoldDB" id="A0A2S5TK51"/>
<gene>
    <name evidence="2" type="ORF">C3942_00260</name>
</gene>
<dbReference type="Pfam" id="PF05099">
    <property type="entry name" value="TerB"/>
    <property type="match status" value="1"/>
</dbReference>
<organism evidence="2 3">
    <name type="scientific">Solimonas fluminis</name>
    <dbReference type="NCBI Taxonomy" id="2086571"/>
    <lineage>
        <taxon>Bacteria</taxon>
        <taxon>Pseudomonadati</taxon>
        <taxon>Pseudomonadota</taxon>
        <taxon>Gammaproteobacteria</taxon>
        <taxon>Nevskiales</taxon>
        <taxon>Nevskiaceae</taxon>
        <taxon>Solimonas</taxon>
    </lineage>
</organism>
<comment type="caution">
    <text evidence="2">The sequence shown here is derived from an EMBL/GenBank/DDBJ whole genome shotgun (WGS) entry which is preliminary data.</text>
</comment>
<dbReference type="InterPro" id="IPR029024">
    <property type="entry name" value="TerB-like"/>
</dbReference>
<reference evidence="2 3" key="1">
    <citation type="submission" date="2018-02" db="EMBL/GenBank/DDBJ databases">
        <title>Genome sequencing of Solimonas sp. HR-BB.</title>
        <authorList>
            <person name="Lee Y."/>
            <person name="Jeon C.O."/>
        </authorList>
    </citation>
    <scope>NUCLEOTIDE SEQUENCE [LARGE SCALE GENOMIC DNA]</scope>
    <source>
        <strain evidence="2 3">HR-BB</strain>
    </source>
</reference>
<dbReference type="Proteomes" id="UP000238220">
    <property type="component" value="Unassembled WGS sequence"/>
</dbReference>
<evidence type="ECO:0000313" key="2">
    <source>
        <dbReference type="EMBL" id="PPE75369.1"/>
    </source>
</evidence>
<keyword evidence="3" id="KW-1185">Reference proteome</keyword>
<dbReference type="SUPFAM" id="SSF158682">
    <property type="entry name" value="TerB-like"/>
    <property type="match status" value="1"/>
</dbReference>